<proteinExistence type="predicted"/>
<dbReference type="Pfam" id="PF02347">
    <property type="entry name" value="GDC-P"/>
    <property type="match status" value="1"/>
</dbReference>
<feature type="non-terminal residue" evidence="3">
    <location>
        <position position="458"/>
    </location>
</feature>
<gene>
    <name evidence="3" type="ORF">METZ01_LOCUS180630</name>
</gene>
<evidence type="ECO:0000313" key="3">
    <source>
        <dbReference type="EMBL" id="SVB27776.1"/>
    </source>
</evidence>
<sequence length="458" mass="50607">MEHVKSKAHPYMPNSAGKTKAEMLNAIGAQNINDLFKQIPDKHRLSSPLDLPEQLLSELDLKRHLLSILSKNSNCEKNLNFLGAGCWQHHVPAICDEIIGRAEFLTNVWGTPSSDHGRNQALFEFCSLLGELLKLDMVGLPVYSYGCAAGHSIRMASRITGRKKIIIPKIIDPERKGVIQNYCEPKNMEGHIEILEVNYEENTGNIDIDHLKEILSKDVAGIYFEVPNYFGLIEINGKIISELAAENGSETIVGCDPISLGIIQSPVDYGADIVVGPVQPLGIHMNCGGGVSGFIATSDNERYVREYNTLNISITETDIEGQFGFGLSLAGQTSYGLREAGKDWTGNSTYLWAIAGAVYMALLGPSGFREVGELIIQQSNYASKNLSEIDGIKTCFDSSFFKEFLLNFDDCRLTVSEINQELRNRNIFGGKDLSNEYPELGQCALYCVTEVHTKQDIE</sequence>
<dbReference type="GO" id="GO:0004375">
    <property type="term" value="F:glycine dehydrogenase (decarboxylating) activity"/>
    <property type="evidence" value="ECO:0007669"/>
    <property type="project" value="InterPro"/>
</dbReference>
<evidence type="ECO:0000256" key="1">
    <source>
        <dbReference type="ARBA" id="ARBA00023002"/>
    </source>
</evidence>
<dbReference type="SUPFAM" id="SSF53383">
    <property type="entry name" value="PLP-dependent transferases"/>
    <property type="match status" value="1"/>
</dbReference>
<evidence type="ECO:0000259" key="2">
    <source>
        <dbReference type="Pfam" id="PF02347"/>
    </source>
</evidence>
<dbReference type="InterPro" id="IPR015421">
    <property type="entry name" value="PyrdxlP-dep_Trfase_major"/>
</dbReference>
<dbReference type="InterPro" id="IPR023010">
    <property type="entry name" value="GcvPA"/>
</dbReference>
<dbReference type="AlphaFoldDB" id="A0A382CNP6"/>
<dbReference type="GO" id="GO:0009116">
    <property type="term" value="P:nucleoside metabolic process"/>
    <property type="evidence" value="ECO:0007669"/>
    <property type="project" value="InterPro"/>
</dbReference>
<dbReference type="InterPro" id="IPR015424">
    <property type="entry name" value="PyrdxlP-dep_Trfase"/>
</dbReference>
<keyword evidence="1" id="KW-0560">Oxidoreductase</keyword>
<organism evidence="3">
    <name type="scientific">marine metagenome</name>
    <dbReference type="NCBI Taxonomy" id="408172"/>
    <lineage>
        <taxon>unclassified sequences</taxon>
        <taxon>metagenomes</taxon>
        <taxon>ecological metagenomes</taxon>
    </lineage>
</organism>
<name>A0A382CNP6_9ZZZZ</name>
<dbReference type="InterPro" id="IPR015422">
    <property type="entry name" value="PyrdxlP-dep_Trfase_small"/>
</dbReference>
<dbReference type="PANTHER" id="PTHR42806:SF1">
    <property type="entry name" value="GLYCINE DEHYDROGENASE (DECARBOXYLATING)"/>
    <property type="match status" value="1"/>
</dbReference>
<dbReference type="Gene3D" id="3.40.640.10">
    <property type="entry name" value="Type I PLP-dependent aspartate aminotransferase-like (Major domain)"/>
    <property type="match status" value="1"/>
</dbReference>
<dbReference type="InterPro" id="IPR049315">
    <property type="entry name" value="GDC-P_N"/>
</dbReference>
<accession>A0A382CNP6</accession>
<dbReference type="Gene3D" id="3.90.1150.10">
    <property type="entry name" value="Aspartate Aminotransferase, domain 1"/>
    <property type="match status" value="1"/>
</dbReference>
<feature type="domain" description="Glycine cleavage system P-protein N-terminal" evidence="2">
    <location>
        <begin position="18"/>
        <end position="457"/>
    </location>
</feature>
<dbReference type="EMBL" id="UINC01035415">
    <property type="protein sequence ID" value="SVB27776.1"/>
    <property type="molecule type" value="Genomic_DNA"/>
</dbReference>
<protein>
    <recommendedName>
        <fullName evidence="2">Glycine cleavage system P-protein N-terminal domain-containing protein</fullName>
    </recommendedName>
</protein>
<reference evidence="3" key="1">
    <citation type="submission" date="2018-05" db="EMBL/GenBank/DDBJ databases">
        <authorList>
            <person name="Lanie J.A."/>
            <person name="Ng W.-L."/>
            <person name="Kazmierczak K.M."/>
            <person name="Andrzejewski T.M."/>
            <person name="Davidsen T.M."/>
            <person name="Wayne K.J."/>
            <person name="Tettelin H."/>
            <person name="Glass J.I."/>
            <person name="Rusch D."/>
            <person name="Podicherti R."/>
            <person name="Tsui H.-C.T."/>
            <person name="Winkler M.E."/>
        </authorList>
    </citation>
    <scope>NUCLEOTIDE SEQUENCE</scope>
</reference>
<dbReference type="NCBIfam" id="NF001696">
    <property type="entry name" value="PRK00451.1"/>
    <property type="match status" value="1"/>
</dbReference>
<dbReference type="PANTHER" id="PTHR42806">
    <property type="entry name" value="GLYCINE CLEAVAGE SYSTEM P-PROTEIN"/>
    <property type="match status" value="1"/>
</dbReference>